<comment type="subcellular location">
    <subcellularLocation>
        <location evidence="3">Cytoplasm</location>
    </subcellularLocation>
</comment>
<proteinExistence type="inferred from homology"/>
<dbReference type="Pfam" id="PF01636">
    <property type="entry name" value="APH"/>
    <property type="match status" value="1"/>
</dbReference>
<organism evidence="6 7">
    <name type="scientific">Monosporascus cannonballus</name>
    <dbReference type="NCBI Taxonomy" id="155416"/>
    <lineage>
        <taxon>Eukaryota</taxon>
        <taxon>Fungi</taxon>
        <taxon>Dikarya</taxon>
        <taxon>Ascomycota</taxon>
        <taxon>Pezizomycotina</taxon>
        <taxon>Sordariomycetes</taxon>
        <taxon>Xylariomycetidae</taxon>
        <taxon>Xylariales</taxon>
        <taxon>Xylariales incertae sedis</taxon>
        <taxon>Monosporascus</taxon>
    </lineage>
</organism>
<keyword evidence="2 3" id="KW-0819">tRNA processing</keyword>
<dbReference type="Pfam" id="PF10288">
    <property type="entry name" value="CTU2"/>
    <property type="match status" value="1"/>
</dbReference>
<dbReference type="Gene3D" id="3.40.50.620">
    <property type="entry name" value="HUPs"/>
    <property type="match status" value="1"/>
</dbReference>
<evidence type="ECO:0000256" key="3">
    <source>
        <dbReference type="HAMAP-Rule" id="MF_03054"/>
    </source>
</evidence>
<dbReference type="EMBL" id="QJNS01000095">
    <property type="protein sequence ID" value="RYO87848.1"/>
    <property type="molecule type" value="Genomic_DNA"/>
</dbReference>
<reference evidence="6 7" key="1">
    <citation type="submission" date="2018-06" db="EMBL/GenBank/DDBJ databases">
        <title>Complete Genomes of Monosporascus.</title>
        <authorList>
            <person name="Robinson A.J."/>
            <person name="Natvig D.O."/>
        </authorList>
    </citation>
    <scope>NUCLEOTIDE SEQUENCE [LARGE SCALE GENOMIC DNA]</scope>
    <source>
        <strain evidence="6 7">CBS 609.92</strain>
    </source>
</reference>
<evidence type="ECO:0000256" key="2">
    <source>
        <dbReference type="ARBA" id="ARBA00022694"/>
    </source>
</evidence>
<dbReference type="PANTHER" id="PTHR20882">
    <property type="entry name" value="CYTOPLASMIC TRNA 2-THIOLATION PROTEIN 2"/>
    <property type="match status" value="1"/>
</dbReference>
<name>A0ABY0H8Z0_9PEZI</name>
<keyword evidence="7" id="KW-1185">Reference proteome</keyword>
<evidence type="ECO:0000256" key="1">
    <source>
        <dbReference type="ARBA" id="ARBA00022490"/>
    </source>
</evidence>
<dbReference type="InterPro" id="IPR011009">
    <property type="entry name" value="Kinase-like_dom_sf"/>
</dbReference>
<protein>
    <recommendedName>
        <fullName evidence="3">Cytoplasmic tRNA 2-thiolation protein 2</fullName>
    </recommendedName>
</protein>
<comment type="similarity">
    <text evidence="3">Belongs to the CTU2/NCS2 family.</text>
</comment>
<evidence type="ECO:0000313" key="6">
    <source>
        <dbReference type="EMBL" id="RYO87848.1"/>
    </source>
</evidence>
<dbReference type="InterPro" id="IPR019407">
    <property type="entry name" value="CTU2"/>
</dbReference>
<sequence length="753" mass="83135">MNPAAQDHVGTRVLETLENTPFASSSLKQLSGGTANYIYRATLAAPLQDGTTEVLAKHGEDYVKDSPDFKLTPLRCRVEKECLKSLSDLAVIGETDPGDEFRYTVKTPRVFYFDEGSNTQIQEYLAQGTDLKTYVLKTYPAHTNESSRPQCYQLGKALGRWLRNFHGWSAQQPGLRQTVSKNKEMQQLKQMINFGWLLQRVEQYPAVLGQARPVFEEVRNMAASELESEDELQIIHGDFWTGNILIPDAPIQSDGEIPVFVIDWEMAQLGVPSLDLGQMIAELYELWLYKSIDAGLWIIQGLTEAYGIVSADFAFRIAIQVGTHLISFGTFVQGWGSPEQAEGVARTGRDLVVHAWKQDRAWSCFATYVAYKSVKRLEVLEREARGKRLPTRPQRYLLGLSCGLSSTALLHIMHENARQQRERKQRQRFELLVVHVANDDEDDHQDALAGSGGSSARGESGNRNRNRGREDWLDRYRVRFAGTEIRTVDLSSVLGSPAVDWAALPDTGTEADAELSPARRLARLFDRLPSVTSRADVRRLLTRHTLLAAAAEHACDALLLGYNTTSLAELTLSEAAKGRGFSLPWQINDGAFPVPGRLDLPAAEAAASSMLVYYPLREVFRKELDSYAAIAAPPLTELLPLSDTRGGRNGAGAVVSHKDLSIDDVMARYFGEVEQNYPSVVANVVRTTGKLSRAAGSGAGEQQGVGGRCGICGVGLDKSGDDRWRGEIGEEMNGTGEGWRGSLCYGCERSTRG</sequence>
<dbReference type="SUPFAM" id="SSF56112">
    <property type="entry name" value="Protein kinase-like (PK-like)"/>
    <property type="match status" value="1"/>
</dbReference>
<gene>
    <name evidence="3" type="primary">NCS2</name>
    <name evidence="3" type="synonym">CTU2</name>
    <name evidence="6" type="ORF">DL762_004034</name>
</gene>
<dbReference type="Gene3D" id="3.90.1200.10">
    <property type="match status" value="1"/>
</dbReference>
<feature type="domain" description="Aminoglycoside phosphotransferase" evidence="5">
    <location>
        <begin position="66"/>
        <end position="282"/>
    </location>
</feature>
<comment type="caution">
    <text evidence="6">The sequence shown here is derived from an EMBL/GenBank/DDBJ whole genome shotgun (WGS) entry which is preliminary data.</text>
</comment>
<keyword evidence="1 3" id="KW-0963">Cytoplasm</keyword>
<dbReference type="HAMAP" id="MF_03054">
    <property type="entry name" value="CTU2"/>
    <property type="match status" value="1"/>
</dbReference>
<dbReference type="SUPFAM" id="SSF52402">
    <property type="entry name" value="Adenine nucleotide alpha hydrolases-like"/>
    <property type="match status" value="1"/>
</dbReference>
<evidence type="ECO:0000313" key="7">
    <source>
        <dbReference type="Proteomes" id="UP000294003"/>
    </source>
</evidence>
<accession>A0ABY0H8Z0</accession>
<dbReference type="Gene3D" id="3.30.200.20">
    <property type="entry name" value="Phosphorylase Kinase, domain 1"/>
    <property type="match status" value="1"/>
</dbReference>
<comment type="function">
    <text evidence="3">Plays a central role in 2-thiolation of mcm(5)S(2)U at tRNA wobble positions of tRNA(Lys), tRNA(Glu) and tRNA(Gln). May act by forming a heterodimer with NCS6 that ligates sulfur from thiocarboxylated URM1 onto the uridine of tRNAs at wobble position. Prior mcm(5) tRNA modification by the elongator complex is required for 2-thiolation. May also be involved in protein urmylation.</text>
</comment>
<dbReference type="PANTHER" id="PTHR20882:SF14">
    <property type="entry name" value="CYTOPLASMIC TRNA 2-THIOLATION PROTEIN 2"/>
    <property type="match status" value="1"/>
</dbReference>
<dbReference type="InterPro" id="IPR014729">
    <property type="entry name" value="Rossmann-like_a/b/a_fold"/>
</dbReference>
<comment type="pathway">
    <text evidence="3">tRNA modification; 5-methoxycarbonylmethyl-2-thiouridine-tRNA biosynthesis.</text>
</comment>
<dbReference type="InterPro" id="IPR002575">
    <property type="entry name" value="Aminoglycoside_PTrfase"/>
</dbReference>
<evidence type="ECO:0000256" key="4">
    <source>
        <dbReference type="SAM" id="MobiDB-lite"/>
    </source>
</evidence>
<evidence type="ECO:0000259" key="5">
    <source>
        <dbReference type="Pfam" id="PF01636"/>
    </source>
</evidence>
<feature type="region of interest" description="Disordered" evidence="4">
    <location>
        <begin position="442"/>
        <end position="467"/>
    </location>
</feature>
<dbReference type="Proteomes" id="UP000294003">
    <property type="component" value="Unassembled WGS sequence"/>
</dbReference>